<dbReference type="EMBL" id="JBEDNZ010000025">
    <property type="protein sequence ID" value="KAL0811123.1"/>
    <property type="molecule type" value="Genomic_DNA"/>
</dbReference>
<dbReference type="SMART" id="SM00020">
    <property type="entry name" value="Tryp_SPc"/>
    <property type="match status" value="1"/>
</dbReference>
<dbReference type="PANTHER" id="PTHR24253">
    <property type="entry name" value="TRANSMEMBRANE PROTEASE SERINE"/>
    <property type="match status" value="1"/>
</dbReference>
<dbReference type="InterPro" id="IPR043504">
    <property type="entry name" value="Peptidase_S1_PA_chymotrypsin"/>
</dbReference>
<evidence type="ECO:0000259" key="3">
    <source>
        <dbReference type="PROSITE" id="PS50240"/>
    </source>
</evidence>
<protein>
    <recommendedName>
        <fullName evidence="3">Peptidase S1 domain-containing protein</fullName>
    </recommendedName>
</protein>
<keyword evidence="2" id="KW-0732">Signal</keyword>
<evidence type="ECO:0000313" key="5">
    <source>
        <dbReference type="Proteomes" id="UP001549921"/>
    </source>
</evidence>
<dbReference type="InterPro" id="IPR001254">
    <property type="entry name" value="Trypsin_dom"/>
</dbReference>
<evidence type="ECO:0000313" key="4">
    <source>
        <dbReference type="EMBL" id="KAL0811123.1"/>
    </source>
</evidence>
<accession>A0ABD0SAP5</accession>
<dbReference type="SUPFAM" id="SSF50494">
    <property type="entry name" value="Trypsin-like serine proteases"/>
    <property type="match status" value="1"/>
</dbReference>
<sequence length="349" mass="40043">MVIDMCNLKKQLCIILALFLFDQSLPIRILSPTIHVCDETRPKSVNDGNIGQSEVFPWIGLLRVNLYEDEIPGSAVTGIVLVKERYAVAHANDIHRIPRLVLVQNSTAMFIPTKGQPLVIKVKNYIIHPEYGVTTYNTIALIELENEVPFKPVCWAYNQTFDTSNKLFAVGFTDENTVLEKVLYSINYLNPMLCREFYKNVSILYNLTEPKLEPPYYHCGSSVKANINCVWENGLALISNTSHKWTLLGFSVSGPDCKKPGRFIDMTKYFPWIKSATKIKLNTTSEPITTKTRTNTGQYTKDARRMVFREPYRGLWQVVNQAEEKPFEVYRVDDRTLHFARYPIGKMNN</sequence>
<organism evidence="4 5">
    <name type="scientific">Loxostege sticticalis</name>
    <name type="common">Beet webworm moth</name>
    <dbReference type="NCBI Taxonomy" id="481309"/>
    <lineage>
        <taxon>Eukaryota</taxon>
        <taxon>Metazoa</taxon>
        <taxon>Ecdysozoa</taxon>
        <taxon>Arthropoda</taxon>
        <taxon>Hexapoda</taxon>
        <taxon>Insecta</taxon>
        <taxon>Pterygota</taxon>
        <taxon>Neoptera</taxon>
        <taxon>Endopterygota</taxon>
        <taxon>Lepidoptera</taxon>
        <taxon>Glossata</taxon>
        <taxon>Ditrysia</taxon>
        <taxon>Pyraloidea</taxon>
        <taxon>Crambidae</taxon>
        <taxon>Pyraustinae</taxon>
        <taxon>Loxostege</taxon>
    </lineage>
</organism>
<dbReference type="Gene3D" id="2.40.10.10">
    <property type="entry name" value="Trypsin-like serine proteases"/>
    <property type="match status" value="1"/>
</dbReference>
<feature type="chain" id="PRO_5044836099" description="Peptidase S1 domain-containing protein" evidence="2">
    <location>
        <begin position="27"/>
        <end position="349"/>
    </location>
</feature>
<comment type="caution">
    <text evidence="4">The sequence shown here is derived from an EMBL/GenBank/DDBJ whole genome shotgun (WGS) entry which is preliminary data.</text>
</comment>
<evidence type="ECO:0000256" key="1">
    <source>
        <dbReference type="ARBA" id="ARBA00023157"/>
    </source>
</evidence>
<keyword evidence="1" id="KW-1015">Disulfide bond</keyword>
<feature type="domain" description="Peptidase S1" evidence="3">
    <location>
        <begin position="45"/>
        <end position="278"/>
    </location>
</feature>
<gene>
    <name evidence="4" type="ORF">ABMA28_010389</name>
</gene>
<proteinExistence type="predicted"/>
<name>A0ABD0SAP5_LOXSC</name>
<dbReference type="InterPro" id="IPR009003">
    <property type="entry name" value="Peptidase_S1_PA"/>
</dbReference>
<dbReference type="AlphaFoldDB" id="A0ABD0SAP5"/>
<dbReference type="Pfam" id="PF00089">
    <property type="entry name" value="Trypsin"/>
    <property type="match status" value="1"/>
</dbReference>
<reference evidence="4 5" key="1">
    <citation type="submission" date="2024-06" db="EMBL/GenBank/DDBJ databases">
        <title>A chromosome-level genome assembly of beet webworm, Loxostege sticticalis.</title>
        <authorList>
            <person name="Zhang Y."/>
        </authorList>
    </citation>
    <scope>NUCLEOTIDE SEQUENCE [LARGE SCALE GENOMIC DNA]</scope>
    <source>
        <strain evidence="4">AQ028</strain>
        <tissue evidence="4">Male pupae</tissue>
    </source>
</reference>
<evidence type="ECO:0000256" key="2">
    <source>
        <dbReference type="SAM" id="SignalP"/>
    </source>
</evidence>
<dbReference type="PROSITE" id="PS50240">
    <property type="entry name" value="TRYPSIN_DOM"/>
    <property type="match status" value="1"/>
</dbReference>
<feature type="signal peptide" evidence="2">
    <location>
        <begin position="1"/>
        <end position="26"/>
    </location>
</feature>
<dbReference type="Proteomes" id="UP001549921">
    <property type="component" value="Unassembled WGS sequence"/>
</dbReference>